<proteinExistence type="predicted"/>
<reference evidence="1 2" key="1">
    <citation type="submission" date="2015-03" db="EMBL/GenBank/DDBJ databases">
        <authorList>
            <person name="Abdul Halim M."/>
        </authorList>
    </citation>
    <scope>NUCLEOTIDE SEQUENCE [LARGE SCALE GENOMIC DNA]</scope>
    <source>
        <strain evidence="1 2">ATCC 35681</strain>
    </source>
</reference>
<dbReference type="PATRIC" id="fig|1333534.5.peg.4414"/>
<reference evidence="1 2" key="2">
    <citation type="journal article" date="2016" name="Genome Announc.">
        <title>Genome Sequence of a Gram-Positive Diazotroph, Paenibacillus durus Type Strain ATCC 35681.</title>
        <authorList>
            <person name="Halim M.A."/>
            <person name="Rahman A.Y."/>
            <person name="Sim K.S."/>
            <person name="Yam H.C."/>
            <person name="Rahim A.A."/>
            <person name="Ghazali A.H."/>
            <person name="Najimudin N."/>
        </authorList>
    </citation>
    <scope>NUCLEOTIDE SEQUENCE [LARGE SCALE GENOMIC DNA]</scope>
    <source>
        <strain evidence="1 2">ATCC 35681</strain>
    </source>
</reference>
<accession>A0A0F7CJV1</accession>
<gene>
    <name evidence="1" type="ORF">VK70_20115</name>
</gene>
<dbReference type="AlphaFoldDB" id="A0A0F7CJV1"/>
<dbReference type="RefSeq" id="WP_025699560.1">
    <property type="nucleotide sequence ID" value="NZ_ASQQ01000688.1"/>
</dbReference>
<name>A0A0F7CJV1_PAEDU</name>
<evidence type="ECO:0000313" key="1">
    <source>
        <dbReference type="EMBL" id="AKG36551.1"/>
    </source>
</evidence>
<dbReference type="HOGENOM" id="CLU_2701251_0_0_9"/>
<dbReference type="EMBL" id="CP011114">
    <property type="protein sequence ID" value="AKG36551.1"/>
    <property type="molecule type" value="Genomic_DNA"/>
</dbReference>
<dbReference type="Proteomes" id="UP000034189">
    <property type="component" value="Chromosome"/>
</dbReference>
<protein>
    <submittedName>
        <fullName evidence="1">Uncharacterized protein</fullName>
    </submittedName>
</protein>
<sequence>MAHLHINHGNAMSKQKFEMIFGNEDISGTDEDLMGQLGCQNSGCAGLAAAESIEYVHEKERRSSNPNVSPFRV</sequence>
<organism evidence="1 2">
    <name type="scientific">Paenibacillus durus ATCC 35681</name>
    <dbReference type="NCBI Taxonomy" id="1333534"/>
    <lineage>
        <taxon>Bacteria</taxon>
        <taxon>Bacillati</taxon>
        <taxon>Bacillota</taxon>
        <taxon>Bacilli</taxon>
        <taxon>Bacillales</taxon>
        <taxon>Paenibacillaceae</taxon>
        <taxon>Paenibacillus</taxon>
    </lineage>
</organism>
<evidence type="ECO:0000313" key="2">
    <source>
        <dbReference type="Proteomes" id="UP000034189"/>
    </source>
</evidence>